<dbReference type="EMBL" id="MEZV01000019">
    <property type="protein sequence ID" value="OGD67092.1"/>
    <property type="molecule type" value="Genomic_DNA"/>
</dbReference>
<keyword evidence="3" id="KW-0812">Transmembrane</keyword>
<protein>
    <recommendedName>
        <fullName evidence="6">Sortase</fullName>
    </recommendedName>
</protein>
<feature type="compositionally biased region" description="Polar residues" evidence="2">
    <location>
        <begin position="20"/>
        <end position="36"/>
    </location>
</feature>
<feature type="compositionally biased region" description="Pro residues" evidence="2">
    <location>
        <begin position="92"/>
        <end position="101"/>
    </location>
</feature>
<evidence type="ECO:0000256" key="1">
    <source>
        <dbReference type="ARBA" id="ARBA00022801"/>
    </source>
</evidence>
<feature type="region of interest" description="Disordered" evidence="2">
    <location>
        <begin position="229"/>
        <end position="259"/>
    </location>
</feature>
<dbReference type="Gene3D" id="2.40.260.10">
    <property type="entry name" value="Sortase"/>
    <property type="match status" value="1"/>
</dbReference>
<gene>
    <name evidence="4" type="ORF">A3F08_00845</name>
</gene>
<feature type="transmembrane region" description="Helical" evidence="3">
    <location>
        <begin position="156"/>
        <end position="177"/>
    </location>
</feature>
<sequence>MDNNQTPNPPADLRLRGSDSRSGQVNNSWIGDNTESPKPLPPQGDILVDPFEEAKKKFSSAPAAPQTKTSVNEPGSETLRIKLAPFAKEKPPSLPINPKPPVTRTTKPAMDIPSQVQSIEGAKENISTQQPQITQESKPIEQTKKTITFLPILKTFAMILGIAIFIFVFLNFPAYYAKIKYLFAKEPGEELVTETTPSPSPTVSKALLASTGPEIFSEFITEAMGASIKNLPEEPPPEESKPANTTASTPKKTTSSTSSSLANNTLYIAKINKKAPITWNSSPDEKIMLENLQKGVVHYAGTALPGTGKGPIFITGHSSYYWWDKGKYKTIFATLDKVSAGDEIKINYDNVIRTYKVYDKTIVLPEQVEVLKPLNEPVLVLMTCVPVGTNLKRLLIWAKEI</sequence>
<feature type="compositionally biased region" description="Polar residues" evidence="2">
    <location>
        <begin position="66"/>
        <end position="75"/>
    </location>
</feature>
<evidence type="ECO:0000313" key="5">
    <source>
        <dbReference type="Proteomes" id="UP000176451"/>
    </source>
</evidence>
<reference evidence="4 5" key="1">
    <citation type="journal article" date="2016" name="Nat. Commun.">
        <title>Thousands of microbial genomes shed light on interconnected biogeochemical processes in an aquifer system.</title>
        <authorList>
            <person name="Anantharaman K."/>
            <person name="Brown C.T."/>
            <person name="Hug L.A."/>
            <person name="Sharon I."/>
            <person name="Castelle C.J."/>
            <person name="Probst A.J."/>
            <person name="Thomas B.C."/>
            <person name="Singh A."/>
            <person name="Wilkins M.J."/>
            <person name="Karaoz U."/>
            <person name="Brodie E.L."/>
            <person name="Williams K.H."/>
            <person name="Hubbard S.S."/>
            <person name="Banfield J.F."/>
        </authorList>
    </citation>
    <scope>NUCLEOTIDE SEQUENCE [LARGE SCALE GENOMIC DNA]</scope>
</reference>
<keyword evidence="3" id="KW-1133">Transmembrane helix</keyword>
<name>A0A1F5EI53_9BACT</name>
<dbReference type="GO" id="GO:0016787">
    <property type="term" value="F:hydrolase activity"/>
    <property type="evidence" value="ECO:0007669"/>
    <property type="project" value="UniProtKB-KW"/>
</dbReference>
<dbReference type="NCBIfam" id="TIGR01076">
    <property type="entry name" value="sortase_fam"/>
    <property type="match status" value="1"/>
</dbReference>
<dbReference type="SUPFAM" id="SSF63817">
    <property type="entry name" value="Sortase"/>
    <property type="match status" value="1"/>
</dbReference>
<keyword evidence="1" id="KW-0378">Hydrolase</keyword>
<feature type="region of interest" description="Disordered" evidence="2">
    <location>
        <begin position="89"/>
        <end position="108"/>
    </location>
</feature>
<dbReference type="AlphaFoldDB" id="A0A1F5EI53"/>
<feature type="compositionally biased region" description="Low complexity" evidence="2">
    <location>
        <begin position="242"/>
        <end position="259"/>
    </location>
</feature>
<evidence type="ECO:0000256" key="2">
    <source>
        <dbReference type="SAM" id="MobiDB-lite"/>
    </source>
</evidence>
<dbReference type="InterPro" id="IPR023365">
    <property type="entry name" value="Sortase_dom-sf"/>
</dbReference>
<dbReference type="Pfam" id="PF04203">
    <property type="entry name" value="Sortase"/>
    <property type="match status" value="1"/>
</dbReference>
<keyword evidence="3" id="KW-0472">Membrane</keyword>
<feature type="region of interest" description="Disordered" evidence="2">
    <location>
        <begin position="1"/>
        <end position="77"/>
    </location>
</feature>
<evidence type="ECO:0008006" key="6">
    <source>
        <dbReference type="Google" id="ProtNLM"/>
    </source>
</evidence>
<dbReference type="Proteomes" id="UP000176451">
    <property type="component" value="Unassembled WGS sequence"/>
</dbReference>
<proteinExistence type="predicted"/>
<organism evidence="4 5">
    <name type="scientific">Candidatus Berkelbacteria bacterium RIFCSPHIGHO2_12_FULL_36_9</name>
    <dbReference type="NCBI Taxonomy" id="1797469"/>
    <lineage>
        <taxon>Bacteria</taxon>
        <taxon>Candidatus Berkelbacteria</taxon>
    </lineage>
</organism>
<evidence type="ECO:0000313" key="4">
    <source>
        <dbReference type="EMBL" id="OGD67092.1"/>
    </source>
</evidence>
<comment type="caution">
    <text evidence="4">The sequence shown here is derived from an EMBL/GenBank/DDBJ whole genome shotgun (WGS) entry which is preliminary data.</text>
</comment>
<accession>A0A1F5EI53</accession>
<evidence type="ECO:0000256" key="3">
    <source>
        <dbReference type="SAM" id="Phobius"/>
    </source>
</evidence>
<dbReference type="InterPro" id="IPR005754">
    <property type="entry name" value="Sortase"/>
</dbReference>